<protein>
    <submittedName>
        <fullName evidence="3">Transposase</fullName>
    </submittedName>
</protein>
<name>A0A4R3J2X6_9RHOB</name>
<dbReference type="InterPro" id="IPR047650">
    <property type="entry name" value="Transpos_IS110"/>
</dbReference>
<dbReference type="GO" id="GO:0004803">
    <property type="term" value="F:transposase activity"/>
    <property type="evidence" value="ECO:0007669"/>
    <property type="project" value="InterPro"/>
</dbReference>
<evidence type="ECO:0000259" key="2">
    <source>
        <dbReference type="Pfam" id="PF02371"/>
    </source>
</evidence>
<feature type="domain" description="Transposase IS116/IS110/IS902 C-terminal" evidence="2">
    <location>
        <begin position="197"/>
        <end position="276"/>
    </location>
</feature>
<dbReference type="NCBIfam" id="NF033542">
    <property type="entry name" value="transpos_IS110"/>
    <property type="match status" value="1"/>
</dbReference>
<gene>
    <name evidence="3" type="ORF">EDD52_12361</name>
</gene>
<sequence>MIAETTIIGIDVSRDWLDGFCLPGQMRFRHTNTADGHIALVAMIQHLSGPFKVGFEATGGHEWVVWTKLAAAGIVAVQLPPAQIKAFALSRGTRAKTDRIDAELIARFMAFRPEVGRELPDENLRILRTLTTRRGQIVDMRKRLRAQVGARKKQGVSADVETLDDDLEDVLQTQIETLERRIETIIAQVEPFSTKANLLRSIPGIGPVSAAMLIAELPELGRMTLGEAAAMTGLAPVPHDSGAMRGRRTIAGGRRSLRHVLFQAALAAACHNPVLKPVAKRLKERGKPHKLVIIAIARRLVTIANAIIKTGTPWQLQPNR</sequence>
<evidence type="ECO:0000259" key="1">
    <source>
        <dbReference type="Pfam" id="PF01548"/>
    </source>
</evidence>
<dbReference type="PANTHER" id="PTHR33055">
    <property type="entry name" value="TRANSPOSASE FOR INSERTION SEQUENCE ELEMENT IS1111A"/>
    <property type="match status" value="1"/>
</dbReference>
<dbReference type="InterPro" id="IPR002525">
    <property type="entry name" value="Transp_IS110-like_N"/>
</dbReference>
<dbReference type="Pfam" id="PF02371">
    <property type="entry name" value="Transposase_20"/>
    <property type="match status" value="1"/>
</dbReference>
<dbReference type="InterPro" id="IPR003346">
    <property type="entry name" value="Transposase_20"/>
</dbReference>
<dbReference type="OrthoDB" id="8261795at2"/>
<evidence type="ECO:0000313" key="3">
    <source>
        <dbReference type="EMBL" id="TCS59031.1"/>
    </source>
</evidence>
<dbReference type="RefSeq" id="WP_132248351.1">
    <property type="nucleotide sequence ID" value="NZ_SLZU01000023.1"/>
</dbReference>
<dbReference type="GO" id="GO:0003677">
    <property type="term" value="F:DNA binding"/>
    <property type="evidence" value="ECO:0007669"/>
    <property type="project" value="InterPro"/>
</dbReference>
<comment type="caution">
    <text evidence="3">The sequence shown here is derived from an EMBL/GenBank/DDBJ whole genome shotgun (WGS) entry which is preliminary data.</text>
</comment>
<feature type="domain" description="Transposase IS110-like N-terminal" evidence="1">
    <location>
        <begin position="9"/>
        <end position="147"/>
    </location>
</feature>
<dbReference type="PANTHER" id="PTHR33055:SF13">
    <property type="entry name" value="TRANSPOSASE"/>
    <property type="match status" value="1"/>
</dbReference>
<reference evidence="3 4" key="1">
    <citation type="submission" date="2019-03" db="EMBL/GenBank/DDBJ databases">
        <title>Genomic Encyclopedia of Type Strains, Phase IV (KMG-IV): sequencing the most valuable type-strain genomes for metagenomic binning, comparative biology and taxonomic classification.</title>
        <authorList>
            <person name="Goeker M."/>
        </authorList>
    </citation>
    <scope>NUCLEOTIDE SEQUENCE [LARGE SCALE GENOMIC DNA]</scope>
    <source>
        <strain evidence="3 4">DSM 104836</strain>
    </source>
</reference>
<dbReference type="EMBL" id="SLZU01000023">
    <property type="protein sequence ID" value="TCS59031.1"/>
    <property type="molecule type" value="Genomic_DNA"/>
</dbReference>
<proteinExistence type="predicted"/>
<dbReference type="Pfam" id="PF01548">
    <property type="entry name" value="DEDD_Tnp_IS110"/>
    <property type="match status" value="1"/>
</dbReference>
<dbReference type="Proteomes" id="UP000295696">
    <property type="component" value="Unassembled WGS sequence"/>
</dbReference>
<organism evidence="3 4">
    <name type="scientific">Primorskyibacter sedentarius</name>
    <dbReference type="NCBI Taxonomy" id="745311"/>
    <lineage>
        <taxon>Bacteria</taxon>
        <taxon>Pseudomonadati</taxon>
        <taxon>Pseudomonadota</taxon>
        <taxon>Alphaproteobacteria</taxon>
        <taxon>Rhodobacterales</taxon>
        <taxon>Roseobacteraceae</taxon>
        <taxon>Primorskyibacter</taxon>
    </lineage>
</organism>
<evidence type="ECO:0000313" key="4">
    <source>
        <dbReference type="Proteomes" id="UP000295696"/>
    </source>
</evidence>
<dbReference type="GO" id="GO:0006313">
    <property type="term" value="P:DNA transposition"/>
    <property type="evidence" value="ECO:0007669"/>
    <property type="project" value="InterPro"/>
</dbReference>
<dbReference type="AlphaFoldDB" id="A0A4R3J2X6"/>
<accession>A0A4R3J2X6</accession>
<keyword evidence="4" id="KW-1185">Reference proteome</keyword>